<feature type="transmembrane region" description="Helical" evidence="2">
    <location>
        <begin position="61"/>
        <end position="79"/>
    </location>
</feature>
<dbReference type="SUPFAM" id="SSF103473">
    <property type="entry name" value="MFS general substrate transporter"/>
    <property type="match status" value="1"/>
</dbReference>
<dbReference type="Proteomes" id="UP001597475">
    <property type="component" value="Unassembled WGS sequence"/>
</dbReference>
<organism evidence="3 4">
    <name type="scientific">Deinococcus taklimakanensis</name>
    <dbReference type="NCBI Taxonomy" id="536443"/>
    <lineage>
        <taxon>Bacteria</taxon>
        <taxon>Thermotogati</taxon>
        <taxon>Deinococcota</taxon>
        <taxon>Deinococci</taxon>
        <taxon>Deinococcales</taxon>
        <taxon>Deinococcaceae</taxon>
        <taxon>Deinococcus</taxon>
    </lineage>
</organism>
<dbReference type="InterPro" id="IPR036259">
    <property type="entry name" value="MFS_trans_sf"/>
</dbReference>
<gene>
    <name evidence="3" type="ORF">ACFSR9_11395</name>
</gene>
<feature type="transmembrane region" description="Helical" evidence="2">
    <location>
        <begin position="277"/>
        <end position="296"/>
    </location>
</feature>
<comment type="caution">
    <text evidence="3">The sequence shown here is derived from an EMBL/GenBank/DDBJ whole genome shotgun (WGS) entry which is preliminary data.</text>
</comment>
<dbReference type="InterPro" id="IPR010640">
    <property type="entry name" value="Low_temperature_requirement_A"/>
</dbReference>
<keyword evidence="2" id="KW-0472">Membrane</keyword>
<evidence type="ECO:0000313" key="4">
    <source>
        <dbReference type="Proteomes" id="UP001597475"/>
    </source>
</evidence>
<protein>
    <submittedName>
        <fullName evidence="3">Low temperature requirement protein A</fullName>
    </submittedName>
</protein>
<sequence length="431" mass="46305">MTHGQPDDITLEGPERTDKQGHQQQKVSWLELFYDLIFVVAFDQLNKRLGDSPALENLAEFGLLFVGVWWTWAGNAVFAARYGNESRAYRWGTLVQLVSMCMVALTLRGDFADTGLAFALAFGGGRVVQAALYVFAAADQPQNARFARCMAGALFGVSVLWLGSAALPGGGGAQVAVWCVALGVDLLLPTFLRPRTRDALPHEEHLPERVGLLQIIALGGIVTEVVAGGRQQALSAAALLPELSAVLIAVALWRLYFDQARALPVIAAHVEGRMGRALAWLYGHLPFTLSVTMLAVGLGHGISDADVRGNALTQPFVTWPVAGALLTLTFLRATTLRTAHQPWWKDRGVWVLLLGAALSASLSFLNLTTARLHVTVAGLTLTLALLNALSPTTRRLGRMEETAQEHIGELASLDPENLPPGRSSTGGDRPA</sequence>
<accession>A0ABW5P4E0</accession>
<feature type="transmembrane region" description="Helical" evidence="2">
    <location>
        <begin position="316"/>
        <end position="336"/>
    </location>
</feature>
<dbReference type="PANTHER" id="PTHR36840:SF1">
    <property type="entry name" value="BLL5714 PROTEIN"/>
    <property type="match status" value="1"/>
</dbReference>
<proteinExistence type="predicted"/>
<feature type="compositionally biased region" description="Polar residues" evidence="1">
    <location>
        <begin position="422"/>
        <end position="431"/>
    </location>
</feature>
<keyword evidence="4" id="KW-1185">Reference proteome</keyword>
<feature type="transmembrane region" description="Helical" evidence="2">
    <location>
        <begin position="149"/>
        <end position="167"/>
    </location>
</feature>
<feature type="transmembrane region" description="Helical" evidence="2">
    <location>
        <begin position="236"/>
        <end position="256"/>
    </location>
</feature>
<keyword evidence="2" id="KW-1133">Transmembrane helix</keyword>
<dbReference type="EMBL" id="JBHUMK010000049">
    <property type="protein sequence ID" value="MFD2610035.1"/>
    <property type="molecule type" value="Genomic_DNA"/>
</dbReference>
<evidence type="ECO:0000313" key="3">
    <source>
        <dbReference type="EMBL" id="MFD2610035.1"/>
    </source>
</evidence>
<feature type="transmembrane region" description="Helical" evidence="2">
    <location>
        <begin position="91"/>
        <end position="109"/>
    </location>
</feature>
<evidence type="ECO:0000256" key="1">
    <source>
        <dbReference type="SAM" id="MobiDB-lite"/>
    </source>
</evidence>
<feature type="transmembrane region" description="Helical" evidence="2">
    <location>
        <begin position="115"/>
        <end position="137"/>
    </location>
</feature>
<feature type="transmembrane region" description="Helical" evidence="2">
    <location>
        <begin position="372"/>
        <end position="389"/>
    </location>
</feature>
<dbReference type="PANTHER" id="PTHR36840">
    <property type="entry name" value="BLL5714 PROTEIN"/>
    <property type="match status" value="1"/>
</dbReference>
<reference evidence="4" key="1">
    <citation type="journal article" date="2019" name="Int. J. Syst. Evol. Microbiol.">
        <title>The Global Catalogue of Microorganisms (GCM) 10K type strain sequencing project: providing services to taxonomists for standard genome sequencing and annotation.</title>
        <authorList>
            <consortium name="The Broad Institute Genomics Platform"/>
            <consortium name="The Broad Institute Genome Sequencing Center for Infectious Disease"/>
            <person name="Wu L."/>
            <person name="Ma J."/>
        </authorList>
    </citation>
    <scope>NUCLEOTIDE SEQUENCE [LARGE SCALE GENOMIC DNA]</scope>
    <source>
        <strain evidence="4">KCTC 33842</strain>
    </source>
</reference>
<feature type="transmembrane region" description="Helical" evidence="2">
    <location>
        <begin position="348"/>
        <end position="366"/>
    </location>
</feature>
<feature type="region of interest" description="Disordered" evidence="1">
    <location>
        <begin position="1"/>
        <end position="22"/>
    </location>
</feature>
<evidence type="ECO:0000256" key="2">
    <source>
        <dbReference type="SAM" id="Phobius"/>
    </source>
</evidence>
<dbReference type="RefSeq" id="WP_386845888.1">
    <property type="nucleotide sequence ID" value="NZ_JBHUMK010000049.1"/>
</dbReference>
<feature type="region of interest" description="Disordered" evidence="1">
    <location>
        <begin position="408"/>
        <end position="431"/>
    </location>
</feature>
<keyword evidence="2" id="KW-0812">Transmembrane</keyword>
<name>A0ABW5P4E0_9DEIO</name>
<dbReference type="Pfam" id="PF06772">
    <property type="entry name" value="LtrA"/>
    <property type="match status" value="1"/>
</dbReference>